<dbReference type="InterPro" id="IPR013830">
    <property type="entry name" value="SGNH_hydro"/>
</dbReference>
<protein>
    <submittedName>
        <fullName evidence="4">S-layer homology domain-containing protein</fullName>
    </submittedName>
</protein>
<dbReference type="PANTHER" id="PTHR43308">
    <property type="entry name" value="OUTER MEMBRANE PROTEIN ALPHA-RELATED"/>
    <property type="match status" value="1"/>
</dbReference>
<dbReference type="Proteomes" id="UP001322664">
    <property type="component" value="Chromosome"/>
</dbReference>
<feature type="domain" description="SLH" evidence="3">
    <location>
        <begin position="266"/>
        <end position="329"/>
    </location>
</feature>
<sequence length="450" mass="49992">MKGFKLVAILFLVLQLVLPMSVSAQEGEGIDYLALGDSLAAGIQETGELGLSYADFLAMSMSEEYNVSSYNKGFSYPGYTTLDVLNDIKNNVTKPIYNIDGLQSESAAIRDAIANAEVITISAGANDILKHFNKETLAFDLNGAFTGIQQLGKNYEAILKEIAAINPDATVLIMGYYNPFPYLDKNLQVQLDALVSAINKIIQDTAYTHNAVFVETALYIAEDFQTYIPNPQNIHLSEAGYKLVADLFLTEIYYNFYEDASSYEDMEYVTFTDTEGHWAEEYIGFMAMTGIMGGYEDGSFKPDQPLKRVHVATILGRVIGNEATQLAPFKDITSYAEETQQQIAVAYEAGIIKGNGNAFKPEEKITRAQMALMVARLYEYVFEASYEPKEIAPFKDIKKYDEETQKAITLLYDLGIDEGVDNGIFAPKNEVTRAQAAQIITEFIYSAIFE</sequence>
<evidence type="ECO:0000313" key="5">
    <source>
        <dbReference type="Proteomes" id="UP001322664"/>
    </source>
</evidence>
<evidence type="ECO:0000256" key="2">
    <source>
        <dbReference type="SAM" id="SignalP"/>
    </source>
</evidence>
<dbReference type="InterPro" id="IPR036514">
    <property type="entry name" value="SGNH_hydro_sf"/>
</dbReference>
<evidence type="ECO:0000259" key="3">
    <source>
        <dbReference type="PROSITE" id="PS51272"/>
    </source>
</evidence>
<evidence type="ECO:0000256" key="1">
    <source>
        <dbReference type="ARBA" id="ARBA00022729"/>
    </source>
</evidence>
<reference evidence="4 5" key="1">
    <citation type="submission" date="2023-09" db="EMBL/GenBank/DDBJ databases">
        <authorList>
            <person name="Page C.A."/>
            <person name="Perez-Diaz I.M."/>
        </authorList>
    </citation>
    <scope>NUCLEOTIDE SEQUENCE [LARGE SCALE GENOMIC DNA]</scope>
    <source>
        <strain evidence="4 5">Ll15</strain>
    </source>
</reference>
<dbReference type="PROSITE" id="PS51272">
    <property type="entry name" value="SLH"/>
    <property type="match status" value="3"/>
</dbReference>
<dbReference type="Pfam" id="PF00395">
    <property type="entry name" value="SLH"/>
    <property type="match status" value="3"/>
</dbReference>
<feature type="domain" description="SLH" evidence="3">
    <location>
        <begin position="330"/>
        <end position="388"/>
    </location>
</feature>
<feature type="chain" id="PRO_5046723827" evidence="2">
    <location>
        <begin position="25"/>
        <end position="450"/>
    </location>
</feature>
<feature type="domain" description="SLH" evidence="3">
    <location>
        <begin position="391"/>
        <end position="450"/>
    </location>
</feature>
<dbReference type="Pfam" id="PF13472">
    <property type="entry name" value="Lipase_GDSL_2"/>
    <property type="match status" value="1"/>
</dbReference>
<feature type="signal peptide" evidence="2">
    <location>
        <begin position="1"/>
        <end position="24"/>
    </location>
</feature>
<keyword evidence="5" id="KW-1185">Reference proteome</keyword>
<dbReference type="RefSeq" id="WP_319838062.1">
    <property type="nucleotide sequence ID" value="NZ_CP137624.1"/>
</dbReference>
<dbReference type="InterPro" id="IPR001119">
    <property type="entry name" value="SLH_dom"/>
</dbReference>
<proteinExistence type="predicted"/>
<dbReference type="SUPFAM" id="SSF52266">
    <property type="entry name" value="SGNH hydrolase"/>
    <property type="match status" value="1"/>
</dbReference>
<dbReference type="InterPro" id="IPR051465">
    <property type="entry name" value="Cell_Envelope_Struct_Comp"/>
</dbReference>
<name>A0ABZ0S2W6_9BACI</name>
<dbReference type="PANTHER" id="PTHR43308:SF1">
    <property type="entry name" value="OUTER MEMBRANE PROTEIN ALPHA"/>
    <property type="match status" value="1"/>
</dbReference>
<dbReference type="Gene3D" id="3.40.50.1110">
    <property type="entry name" value="SGNH hydrolase"/>
    <property type="match status" value="1"/>
</dbReference>
<accession>A0ABZ0S2W6</accession>
<organism evidence="4 5">
    <name type="scientific">Lysinibacillus louembei</name>
    <dbReference type="NCBI Taxonomy" id="1470088"/>
    <lineage>
        <taxon>Bacteria</taxon>
        <taxon>Bacillati</taxon>
        <taxon>Bacillota</taxon>
        <taxon>Bacilli</taxon>
        <taxon>Bacillales</taxon>
        <taxon>Bacillaceae</taxon>
        <taxon>Lysinibacillus</taxon>
    </lineage>
</organism>
<evidence type="ECO:0000313" key="4">
    <source>
        <dbReference type="EMBL" id="WPK13583.1"/>
    </source>
</evidence>
<gene>
    <name evidence="4" type="ORF">R6U77_07925</name>
</gene>
<keyword evidence="1 2" id="KW-0732">Signal</keyword>
<dbReference type="EMBL" id="CP137624">
    <property type="protein sequence ID" value="WPK13583.1"/>
    <property type="molecule type" value="Genomic_DNA"/>
</dbReference>